<dbReference type="EMBL" id="HACA01022275">
    <property type="protein sequence ID" value="CDW39636.1"/>
    <property type="molecule type" value="Transcribed_RNA"/>
</dbReference>
<sequence>QVMAYFTLCLWFVPFIFFVSLSANENSLPTLSERRPLLSGKVYPVFCFDNIMYVLLVMVFGLGILDRFKTIIMLTNSVQLWSGAASVIFPHSYFGGLFQRN</sequence>
<dbReference type="Pfam" id="PF04148">
    <property type="entry name" value="Erv26"/>
    <property type="match status" value="1"/>
</dbReference>
<dbReference type="AlphaFoldDB" id="A0A0K2UPH7"/>
<evidence type="ECO:0000256" key="1">
    <source>
        <dbReference type="SAM" id="Phobius"/>
    </source>
</evidence>
<dbReference type="GO" id="GO:0097020">
    <property type="term" value="F:COPII receptor activity"/>
    <property type="evidence" value="ECO:0007669"/>
    <property type="project" value="InterPro"/>
</dbReference>
<dbReference type="GO" id="GO:0006888">
    <property type="term" value="P:endoplasmic reticulum to Golgi vesicle-mediated transport"/>
    <property type="evidence" value="ECO:0007669"/>
    <property type="project" value="InterPro"/>
</dbReference>
<keyword evidence="1" id="KW-0812">Transmembrane</keyword>
<dbReference type="GO" id="GO:0016020">
    <property type="term" value="C:membrane"/>
    <property type="evidence" value="ECO:0007669"/>
    <property type="project" value="InterPro"/>
</dbReference>
<organism evidence="2">
    <name type="scientific">Lepeophtheirus salmonis</name>
    <name type="common">Salmon louse</name>
    <name type="synonym">Caligus salmonis</name>
    <dbReference type="NCBI Taxonomy" id="72036"/>
    <lineage>
        <taxon>Eukaryota</taxon>
        <taxon>Metazoa</taxon>
        <taxon>Ecdysozoa</taxon>
        <taxon>Arthropoda</taxon>
        <taxon>Crustacea</taxon>
        <taxon>Multicrustacea</taxon>
        <taxon>Hexanauplia</taxon>
        <taxon>Copepoda</taxon>
        <taxon>Siphonostomatoida</taxon>
        <taxon>Caligidae</taxon>
        <taxon>Lepeophtheirus</taxon>
    </lineage>
</organism>
<reference evidence="2" key="1">
    <citation type="submission" date="2014-05" db="EMBL/GenBank/DDBJ databases">
        <authorList>
            <person name="Chronopoulou M."/>
        </authorList>
    </citation>
    <scope>NUCLEOTIDE SEQUENCE</scope>
    <source>
        <tissue evidence="2">Whole organism</tissue>
    </source>
</reference>
<feature type="non-terminal residue" evidence="2">
    <location>
        <position position="1"/>
    </location>
</feature>
<proteinExistence type="predicted"/>
<evidence type="ECO:0000313" key="2">
    <source>
        <dbReference type="EMBL" id="CDW39636.1"/>
    </source>
</evidence>
<keyword evidence="1" id="KW-1133">Transmembrane helix</keyword>
<dbReference type="GO" id="GO:0005737">
    <property type="term" value="C:cytoplasm"/>
    <property type="evidence" value="ECO:0007669"/>
    <property type="project" value="GOC"/>
</dbReference>
<protein>
    <submittedName>
        <fullName evidence="2">Uncharacterized protein</fullName>
    </submittedName>
</protein>
<keyword evidence="1" id="KW-0472">Membrane</keyword>
<feature type="transmembrane region" description="Helical" evidence="1">
    <location>
        <begin position="5"/>
        <end position="23"/>
    </location>
</feature>
<feature type="transmembrane region" description="Helical" evidence="1">
    <location>
        <begin position="43"/>
        <end position="65"/>
    </location>
</feature>
<dbReference type="InterPro" id="IPR007277">
    <property type="entry name" value="Svp26/Tex261"/>
</dbReference>
<name>A0A0K2UPH7_LEPSM</name>
<accession>A0A0K2UPH7</accession>